<reference evidence="2 3" key="1">
    <citation type="submission" date="2023-03" db="EMBL/GenBank/DDBJ databases">
        <title>Complete genome sequences of several Auritidibacter ignavus strains isolated from ear infections.</title>
        <authorList>
            <person name="Baehr T."/>
            <person name="Baumhoegger A.M."/>
        </authorList>
    </citation>
    <scope>NUCLEOTIDE SEQUENCE [LARGE SCALE GENOMIC DNA]</scope>
    <source>
        <strain evidence="2 3">BABAE-6</strain>
    </source>
</reference>
<sequence length="199" mass="24011">MNQPRIEPELLWEERFGDPLVMQRKHDRWQAQQDAWDEDPNVWQNPLEETPYLQSLVEMYHEETVDGEFPSVLDRALELPRFQDVTEEFRNYLKAIVISHEVQLRPERVRPFDLEEMERQSLKGQKRTMMQLDVLMRRAFDWMKSQGMDPMPGHETMPVVMNEQMYQRALQRQKEHQQVSPSNRAREQKNTAEETWGGW</sequence>
<protein>
    <submittedName>
        <fullName evidence="2">Uncharacterized protein</fullName>
    </submittedName>
</protein>
<name>A0AAJ6ALC4_9MICC</name>
<keyword evidence="3" id="KW-1185">Reference proteome</keyword>
<dbReference type="Proteomes" id="UP001224674">
    <property type="component" value="Chromosome"/>
</dbReference>
<dbReference type="EMBL" id="CP122566">
    <property type="protein sequence ID" value="WGH94187.1"/>
    <property type="molecule type" value="Genomic_DNA"/>
</dbReference>
<feature type="region of interest" description="Disordered" evidence="1">
    <location>
        <begin position="169"/>
        <end position="199"/>
    </location>
</feature>
<dbReference type="RefSeq" id="WP_279674100.1">
    <property type="nucleotide sequence ID" value="NZ_CP122562.1"/>
</dbReference>
<gene>
    <name evidence="2" type="ORF">QDX21_05185</name>
</gene>
<evidence type="ECO:0000313" key="3">
    <source>
        <dbReference type="Proteomes" id="UP001224674"/>
    </source>
</evidence>
<evidence type="ECO:0000313" key="2">
    <source>
        <dbReference type="EMBL" id="WGH94187.1"/>
    </source>
</evidence>
<organism evidence="2 3">
    <name type="scientific">Auritidibacter ignavus</name>
    <dbReference type="NCBI Taxonomy" id="678932"/>
    <lineage>
        <taxon>Bacteria</taxon>
        <taxon>Bacillati</taxon>
        <taxon>Actinomycetota</taxon>
        <taxon>Actinomycetes</taxon>
        <taxon>Micrococcales</taxon>
        <taxon>Micrococcaceae</taxon>
        <taxon>Auritidibacter</taxon>
    </lineage>
</organism>
<dbReference type="AlphaFoldDB" id="A0AAJ6ALC4"/>
<proteinExistence type="predicted"/>
<accession>A0AAJ6ALC4</accession>
<evidence type="ECO:0000256" key="1">
    <source>
        <dbReference type="SAM" id="MobiDB-lite"/>
    </source>
</evidence>